<accession>A0AAV5L2T0</accession>
<protein>
    <submittedName>
        <fullName evidence="1">Uncharacterized protein</fullName>
    </submittedName>
</protein>
<gene>
    <name evidence="1" type="ORF">SLEP1_g40237</name>
</gene>
<organism evidence="1 2">
    <name type="scientific">Rubroshorea leprosula</name>
    <dbReference type="NCBI Taxonomy" id="152421"/>
    <lineage>
        <taxon>Eukaryota</taxon>
        <taxon>Viridiplantae</taxon>
        <taxon>Streptophyta</taxon>
        <taxon>Embryophyta</taxon>
        <taxon>Tracheophyta</taxon>
        <taxon>Spermatophyta</taxon>
        <taxon>Magnoliopsida</taxon>
        <taxon>eudicotyledons</taxon>
        <taxon>Gunneridae</taxon>
        <taxon>Pentapetalae</taxon>
        <taxon>rosids</taxon>
        <taxon>malvids</taxon>
        <taxon>Malvales</taxon>
        <taxon>Dipterocarpaceae</taxon>
        <taxon>Rubroshorea</taxon>
    </lineage>
</organism>
<evidence type="ECO:0000313" key="2">
    <source>
        <dbReference type="Proteomes" id="UP001054252"/>
    </source>
</evidence>
<dbReference type="Proteomes" id="UP001054252">
    <property type="component" value="Unassembled WGS sequence"/>
</dbReference>
<keyword evidence="2" id="KW-1185">Reference proteome</keyword>
<dbReference type="EMBL" id="BPVZ01000091">
    <property type="protein sequence ID" value="GKV31558.1"/>
    <property type="molecule type" value="Genomic_DNA"/>
</dbReference>
<proteinExistence type="predicted"/>
<comment type="caution">
    <text evidence="1">The sequence shown here is derived from an EMBL/GenBank/DDBJ whole genome shotgun (WGS) entry which is preliminary data.</text>
</comment>
<sequence length="50" mass="5725">MYQGSKCQVRRKIWEEEKNLGRKGQEKEVAAVTGRLSTQMITVNVNVKCV</sequence>
<dbReference type="AlphaFoldDB" id="A0AAV5L2T0"/>
<name>A0AAV5L2T0_9ROSI</name>
<reference evidence="1 2" key="1">
    <citation type="journal article" date="2021" name="Commun. Biol.">
        <title>The genome of Shorea leprosula (Dipterocarpaceae) highlights the ecological relevance of drought in aseasonal tropical rainforests.</title>
        <authorList>
            <person name="Ng K.K.S."/>
            <person name="Kobayashi M.J."/>
            <person name="Fawcett J.A."/>
            <person name="Hatakeyama M."/>
            <person name="Paape T."/>
            <person name="Ng C.H."/>
            <person name="Ang C.C."/>
            <person name="Tnah L.H."/>
            <person name="Lee C.T."/>
            <person name="Nishiyama T."/>
            <person name="Sese J."/>
            <person name="O'Brien M.J."/>
            <person name="Copetti D."/>
            <person name="Mohd Noor M.I."/>
            <person name="Ong R.C."/>
            <person name="Putra M."/>
            <person name="Sireger I.Z."/>
            <person name="Indrioko S."/>
            <person name="Kosugi Y."/>
            <person name="Izuno A."/>
            <person name="Isagi Y."/>
            <person name="Lee S.L."/>
            <person name="Shimizu K.K."/>
        </authorList>
    </citation>
    <scope>NUCLEOTIDE SEQUENCE [LARGE SCALE GENOMIC DNA]</scope>
    <source>
        <strain evidence="1">214</strain>
    </source>
</reference>
<evidence type="ECO:0000313" key="1">
    <source>
        <dbReference type="EMBL" id="GKV31558.1"/>
    </source>
</evidence>